<dbReference type="InterPro" id="IPR007621">
    <property type="entry name" value="TPM_dom"/>
</dbReference>
<feature type="transmembrane region" description="Helical" evidence="1">
    <location>
        <begin position="187"/>
        <end position="207"/>
    </location>
</feature>
<keyword evidence="1" id="KW-1133">Transmembrane helix</keyword>
<dbReference type="RefSeq" id="WP_415865684.1">
    <property type="nucleotide sequence ID" value="NZ_CP134537.1"/>
</dbReference>
<proteinExistence type="predicted"/>
<dbReference type="Proteomes" id="UP001302806">
    <property type="component" value="Chromosome"/>
</dbReference>
<sequence length="274" mass="29843">MQFSVFNIQLHLKTKALLLFFITFLCFSLSYAQFEIPKKPNFQTSVYDYSNLLSSAQKSSLEQKLIKYSDTTSTQIVIAIINSTEGENINFLGAQWGQEWGIGQEKEDNGILILLAKNDRRIAINTGYGIEHLLTDALSKRIIERDIIPYFKKGDYYGGLNRGTDAIFEVLNGEYQGSRKTSSNTKFPTELIFILFFIFIIILISISKNRRGGGGNRGNRSGGIDILEAIILSNMGRGNYRRGSSGGFGSSGGGGFGGGFGGGGFGGGGSSGGW</sequence>
<evidence type="ECO:0000259" key="2">
    <source>
        <dbReference type="Pfam" id="PF04536"/>
    </source>
</evidence>
<dbReference type="PANTHER" id="PTHR30373:SF2">
    <property type="entry name" value="UPF0603 PROTEIN YGCG"/>
    <property type="match status" value="1"/>
</dbReference>
<feature type="domain" description="TPM" evidence="2">
    <location>
        <begin position="46"/>
        <end position="169"/>
    </location>
</feature>
<accession>A0ABY9XTD2</accession>
<evidence type="ECO:0000313" key="4">
    <source>
        <dbReference type="Proteomes" id="UP001302806"/>
    </source>
</evidence>
<keyword evidence="1" id="KW-0812">Transmembrane</keyword>
<keyword evidence="1" id="KW-0472">Membrane</keyword>
<protein>
    <submittedName>
        <fullName evidence="3">TPM domain-containing protein</fullName>
    </submittedName>
</protein>
<name>A0ABY9XTD2_9FLAO</name>
<evidence type="ECO:0000313" key="3">
    <source>
        <dbReference type="EMBL" id="WNH09165.1"/>
    </source>
</evidence>
<dbReference type="EMBL" id="CP134537">
    <property type="protein sequence ID" value="WNH09165.1"/>
    <property type="molecule type" value="Genomic_DNA"/>
</dbReference>
<dbReference type="Pfam" id="PF04536">
    <property type="entry name" value="TPM_phosphatase"/>
    <property type="match status" value="1"/>
</dbReference>
<dbReference type="PANTHER" id="PTHR30373">
    <property type="entry name" value="UPF0603 PROTEIN YGCG"/>
    <property type="match status" value="1"/>
</dbReference>
<organism evidence="3 4">
    <name type="scientific">Thalassobellus suaedae</name>
    <dbReference type="NCBI Taxonomy" id="3074124"/>
    <lineage>
        <taxon>Bacteria</taxon>
        <taxon>Pseudomonadati</taxon>
        <taxon>Bacteroidota</taxon>
        <taxon>Flavobacteriia</taxon>
        <taxon>Flavobacteriales</taxon>
        <taxon>Flavobacteriaceae</taxon>
        <taxon>Thalassobellus</taxon>
    </lineage>
</organism>
<reference evidence="3 4" key="1">
    <citation type="submission" date="2023-09" db="EMBL/GenBank/DDBJ databases">
        <title>Thalassobella suaedae gen. nov., sp. nov., a marine bacterium of the family Flavobacteriaceae isolated from a halophyte Suaeda japonica.</title>
        <authorList>
            <person name="Lee S.Y."/>
            <person name="Hwang C.Y."/>
        </authorList>
    </citation>
    <scope>NUCLEOTIDE SEQUENCE [LARGE SCALE GENOMIC DNA]</scope>
    <source>
        <strain evidence="3 4">HL-DH14</strain>
    </source>
</reference>
<gene>
    <name evidence="3" type="ORF">RHP51_19465</name>
</gene>
<dbReference type="Gene3D" id="3.10.310.50">
    <property type="match status" value="1"/>
</dbReference>
<evidence type="ECO:0000256" key="1">
    <source>
        <dbReference type="SAM" id="Phobius"/>
    </source>
</evidence>